<feature type="compositionally biased region" description="Pro residues" evidence="2">
    <location>
        <begin position="142"/>
        <end position="156"/>
    </location>
</feature>
<feature type="compositionally biased region" description="Basic and acidic residues" evidence="2">
    <location>
        <begin position="177"/>
        <end position="186"/>
    </location>
</feature>
<evidence type="ECO:0000256" key="1">
    <source>
        <dbReference type="SAM" id="Coils"/>
    </source>
</evidence>
<keyword evidence="1" id="KW-0175">Coiled coil</keyword>
<feature type="compositionally biased region" description="Basic and acidic residues" evidence="2">
    <location>
        <begin position="113"/>
        <end position="128"/>
    </location>
</feature>
<dbReference type="PANTHER" id="PTHR40278:SF1">
    <property type="entry name" value="DNA UTILIZATION PROTEIN HOFN"/>
    <property type="match status" value="1"/>
</dbReference>
<evidence type="ECO:0000256" key="2">
    <source>
        <dbReference type="SAM" id="MobiDB-lite"/>
    </source>
</evidence>
<evidence type="ECO:0008006" key="6">
    <source>
        <dbReference type="Google" id="ProtNLM"/>
    </source>
</evidence>
<name>A0A1G1YCE6_9BACT</name>
<keyword evidence="3" id="KW-1133">Transmembrane helix</keyword>
<keyword evidence="3" id="KW-0812">Transmembrane</keyword>
<organism evidence="4 5">
    <name type="scientific">Candidatus Buchananbacteria bacterium RIFCSPHIGHO2_02_FULL_56_16</name>
    <dbReference type="NCBI Taxonomy" id="1797542"/>
    <lineage>
        <taxon>Bacteria</taxon>
        <taxon>Candidatus Buchananiibacteriota</taxon>
    </lineage>
</organism>
<reference evidence="4 5" key="1">
    <citation type="journal article" date="2016" name="Nat. Commun.">
        <title>Thousands of microbial genomes shed light on interconnected biogeochemical processes in an aquifer system.</title>
        <authorList>
            <person name="Anantharaman K."/>
            <person name="Brown C.T."/>
            <person name="Hug L.A."/>
            <person name="Sharon I."/>
            <person name="Castelle C.J."/>
            <person name="Probst A.J."/>
            <person name="Thomas B.C."/>
            <person name="Singh A."/>
            <person name="Wilkins M.J."/>
            <person name="Karaoz U."/>
            <person name="Brodie E.L."/>
            <person name="Williams K.H."/>
            <person name="Hubbard S.S."/>
            <person name="Banfield J.F."/>
        </authorList>
    </citation>
    <scope>NUCLEOTIDE SEQUENCE [LARGE SCALE GENOMIC DNA]</scope>
</reference>
<dbReference type="AlphaFoldDB" id="A0A1G1YCE6"/>
<feature type="compositionally biased region" description="Low complexity" evidence="2">
    <location>
        <begin position="96"/>
        <end position="110"/>
    </location>
</feature>
<feature type="compositionally biased region" description="Pro residues" evidence="2">
    <location>
        <begin position="37"/>
        <end position="51"/>
    </location>
</feature>
<feature type="compositionally biased region" description="Basic and acidic residues" evidence="2">
    <location>
        <begin position="9"/>
        <end position="21"/>
    </location>
</feature>
<keyword evidence="3" id="KW-0472">Membrane</keyword>
<comment type="caution">
    <text evidence="4">The sequence shown here is derived from an EMBL/GenBank/DDBJ whole genome shotgun (WGS) entry which is preliminary data.</text>
</comment>
<protein>
    <recommendedName>
        <fullName evidence="6">Fimbrial assembly protein</fullName>
    </recommendedName>
</protein>
<feature type="coiled-coil region" evidence="1">
    <location>
        <begin position="259"/>
        <end position="286"/>
    </location>
</feature>
<dbReference type="Proteomes" id="UP000177310">
    <property type="component" value="Unassembled WGS sequence"/>
</dbReference>
<evidence type="ECO:0000313" key="4">
    <source>
        <dbReference type="EMBL" id="OGY49959.1"/>
    </source>
</evidence>
<evidence type="ECO:0000313" key="5">
    <source>
        <dbReference type="Proteomes" id="UP000177310"/>
    </source>
</evidence>
<feature type="region of interest" description="Disordered" evidence="2">
    <location>
        <begin position="1"/>
        <end position="206"/>
    </location>
</feature>
<gene>
    <name evidence="4" type="ORF">A3J59_00885</name>
</gene>
<feature type="transmembrane region" description="Helical" evidence="3">
    <location>
        <begin position="227"/>
        <end position="251"/>
    </location>
</feature>
<sequence length="396" mass="43465">MADINLLPEELREKEKKELEAAGKQGRASAMKMSQPPVEPPAPAKPAPPAPSLWGRIFTKKHKPVKPKPVPVITPRKARRDPEPSPALTIAPDLLAPSPAAAKASVPSVATGRDTRDVRPWHEARSGLKVEPSQPPVVKARPLPPPPLPPPAPVPVAPSSSGRAQPTKRPFGWFNRRMHEARERTRMPGSGAHRASAEAPSDQTGLDVNLIPEGLINQREQHFQKRLVRSGALVVLTLAVVGLAYGGIVWYQLAVNQRVDDLAAEINQLEGTIAAIQADKEQASSLQQRLSLIRDLLERHQYWTELFALLERRTIDDVYYTNFSMAGAEKVVLTAVGKDYQSVARQLVAFQQAADVITDVEINSALAKLDDAGNYENVNFTVNLTLNPDVFRRPIR</sequence>
<dbReference type="PANTHER" id="PTHR40278">
    <property type="entry name" value="DNA UTILIZATION PROTEIN HOFN"/>
    <property type="match status" value="1"/>
</dbReference>
<dbReference type="InterPro" id="IPR052534">
    <property type="entry name" value="Extracell_DNA_Util/SecSys_Comp"/>
</dbReference>
<proteinExistence type="predicted"/>
<dbReference type="EMBL" id="MHIL01000038">
    <property type="protein sequence ID" value="OGY49959.1"/>
    <property type="molecule type" value="Genomic_DNA"/>
</dbReference>
<evidence type="ECO:0000256" key="3">
    <source>
        <dbReference type="SAM" id="Phobius"/>
    </source>
</evidence>
<accession>A0A1G1YCE6</accession>
<dbReference type="STRING" id="1797542.A3J59_00885"/>